<evidence type="ECO:0000256" key="6">
    <source>
        <dbReference type="SAM" id="SignalP"/>
    </source>
</evidence>
<dbReference type="EMBL" id="CABFNO020001403">
    <property type="protein sequence ID" value="CAG9986122.1"/>
    <property type="molecule type" value="Genomic_DNA"/>
</dbReference>
<evidence type="ECO:0000313" key="8">
    <source>
        <dbReference type="Proteomes" id="UP000754883"/>
    </source>
</evidence>
<protein>
    <recommendedName>
        <fullName evidence="9">Protein RTA1</fullName>
    </recommendedName>
</protein>
<name>A0A9N9UBC1_9HYPO</name>
<dbReference type="PANTHER" id="PTHR31465">
    <property type="entry name" value="PROTEIN RTA1-RELATED"/>
    <property type="match status" value="1"/>
</dbReference>
<dbReference type="OrthoDB" id="509124at2759"/>
<evidence type="ECO:0000256" key="4">
    <source>
        <dbReference type="ARBA" id="ARBA00023136"/>
    </source>
</evidence>
<keyword evidence="2 5" id="KW-0812">Transmembrane</keyword>
<organism evidence="7 8">
    <name type="scientific">Clonostachys byssicola</name>
    <dbReference type="NCBI Taxonomy" id="160290"/>
    <lineage>
        <taxon>Eukaryota</taxon>
        <taxon>Fungi</taxon>
        <taxon>Dikarya</taxon>
        <taxon>Ascomycota</taxon>
        <taxon>Pezizomycotina</taxon>
        <taxon>Sordariomycetes</taxon>
        <taxon>Hypocreomycetidae</taxon>
        <taxon>Hypocreales</taxon>
        <taxon>Bionectriaceae</taxon>
        <taxon>Clonostachys</taxon>
    </lineage>
</organism>
<feature type="chain" id="PRO_5040260063" description="Protein RTA1" evidence="6">
    <location>
        <begin position="29"/>
        <end position="407"/>
    </location>
</feature>
<sequence length="407" mass="45107">MKLGSQWRVSVAVPLIVSLCLYAPVVHSYPNPPPFTDWGSVRCPPEGSSATLPTPTYGSGQGLFVVCTEDVINVPAQEVYTALLDFQRYPTFSNFVIDIDFPDDFVGKTPDDVYIGLLMTFHSTGVFPLVNTTSPEMVTVMKDSPDEGYLIVSWKYDDGLEGAFLSTEHPTILIDQVQVVGYAARSVARNKTDQLIPYVIQSTFILVSPALFAASVYMVLARIIRSLNAESLSIIPIKWLTKIFVAGDVISFVVQASGAGIMASGGSMSTRENIILCGLFVQIIVFGVFVITSAIFHKRFNSSQVAHVLYAANNQERVKIMHMLYAVSGLIMVRSIFRVVEYIMGHDGYLLANEWPLYIFDAVLMFFVVVLFGWRFPSYLAKGNTKNTPDAESSPSEQYMMDIRDTK</sequence>
<comment type="caution">
    <text evidence="7">The sequence shown here is derived from an EMBL/GenBank/DDBJ whole genome shotgun (WGS) entry which is preliminary data.</text>
</comment>
<dbReference type="GO" id="GO:0016020">
    <property type="term" value="C:membrane"/>
    <property type="evidence" value="ECO:0007669"/>
    <property type="project" value="UniProtKB-SubCell"/>
</dbReference>
<feature type="transmembrane region" description="Helical" evidence="5">
    <location>
        <begin position="318"/>
        <end position="337"/>
    </location>
</feature>
<accession>A0A9N9UBC1</accession>
<evidence type="ECO:0008006" key="9">
    <source>
        <dbReference type="Google" id="ProtNLM"/>
    </source>
</evidence>
<feature type="signal peptide" evidence="6">
    <location>
        <begin position="1"/>
        <end position="28"/>
    </location>
</feature>
<feature type="transmembrane region" description="Helical" evidence="5">
    <location>
        <begin position="357"/>
        <end position="376"/>
    </location>
</feature>
<keyword evidence="6" id="KW-0732">Signal</keyword>
<reference evidence="8" key="1">
    <citation type="submission" date="2019-06" db="EMBL/GenBank/DDBJ databases">
        <authorList>
            <person name="Broberg M."/>
        </authorList>
    </citation>
    <scope>NUCLEOTIDE SEQUENCE [LARGE SCALE GENOMIC DNA]</scope>
</reference>
<evidence type="ECO:0000256" key="2">
    <source>
        <dbReference type="ARBA" id="ARBA00022692"/>
    </source>
</evidence>
<evidence type="ECO:0000256" key="1">
    <source>
        <dbReference type="ARBA" id="ARBA00004141"/>
    </source>
</evidence>
<feature type="transmembrane region" description="Helical" evidence="5">
    <location>
        <begin position="240"/>
        <end position="261"/>
    </location>
</feature>
<dbReference type="Pfam" id="PF04479">
    <property type="entry name" value="RTA1"/>
    <property type="match status" value="1"/>
</dbReference>
<dbReference type="PANTHER" id="PTHR31465:SF27">
    <property type="entry name" value="DOMAIN PROTEIN, PUTATIVE (AFU_ORTHOLOGUE AFUA_3G01030)-RELATED"/>
    <property type="match status" value="1"/>
</dbReference>
<keyword evidence="8" id="KW-1185">Reference proteome</keyword>
<dbReference type="InterPro" id="IPR007568">
    <property type="entry name" value="RTA1"/>
</dbReference>
<feature type="transmembrane region" description="Helical" evidence="5">
    <location>
        <begin position="273"/>
        <end position="297"/>
    </location>
</feature>
<feature type="transmembrane region" description="Helical" evidence="5">
    <location>
        <begin position="195"/>
        <end position="220"/>
    </location>
</feature>
<dbReference type="SUPFAM" id="SSF55961">
    <property type="entry name" value="Bet v1-like"/>
    <property type="match status" value="1"/>
</dbReference>
<gene>
    <name evidence="7" type="ORF">CBYS24578_00018414</name>
</gene>
<evidence type="ECO:0000256" key="3">
    <source>
        <dbReference type="ARBA" id="ARBA00022989"/>
    </source>
</evidence>
<evidence type="ECO:0000256" key="5">
    <source>
        <dbReference type="SAM" id="Phobius"/>
    </source>
</evidence>
<comment type="subcellular location">
    <subcellularLocation>
        <location evidence="1">Membrane</location>
        <topology evidence="1">Multi-pass membrane protein</topology>
    </subcellularLocation>
</comment>
<keyword evidence="3 5" id="KW-1133">Transmembrane helix</keyword>
<dbReference type="Proteomes" id="UP000754883">
    <property type="component" value="Unassembled WGS sequence"/>
</dbReference>
<keyword evidence="4 5" id="KW-0472">Membrane</keyword>
<evidence type="ECO:0000313" key="7">
    <source>
        <dbReference type="EMBL" id="CAG9986122.1"/>
    </source>
</evidence>
<proteinExistence type="predicted"/>
<dbReference type="AlphaFoldDB" id="A0A9N9UBC1"/>
<reference evidence="7 8" key="2">
    <citation type="submission" date="2021-10" db="EMBL/GenBank/DDBJ databases">
        <authorList>
            <person name="Piombo E."/>
        </authorList>
    </citation>
    <scope>NUCLEOTIDE SEQUENCE [LARGE SCALE GENOMIC DNA]</scope>
</reference>